<feature type="coiled-coil region" evidence="1">
    <location>
        <begin position="1"/>
        <end position="28"/>
    </location>
</feature>
<dbReference type="EMBL" id="JASCZI010060939">
    <property type="protein sequence ID" value="MED6136896.1"/>
    <property type="molecule type" value="Genomic_DNA"/>
</dbReference>
<sequence>MGNSKLELQLVEEEVERLERSLVGEALNPMDFDEMRKAMMRDLHTIVDVKMMGAMKLVMIFDTVANKEEAIRSPLLLNHFIDVRRWSPAEVNFNRRLWVEIVGIPAHAWCKENAIKIGSVWEKVIEMDES</sequence>
<reference evidence="2 3" key="1">
    <citation type="journal article" date="2023" name="Plants (Basel)">
        <title>Bridging the Gap: Combining Genomics and Transcriptomics Approaches to Understand Stylosanthes scabra, an Orphan Legume from the Brazilian Caatinga.</title>
        <authorList>
            <person name="Ferreira-Neto J.R.C."/>
            <person name="da Silva M.D."/>
            <person name="Binneck E."/>
            <person name="de Melo N.F."/>
            <person name="da Silva R.H."/>
            <person name="de Melo A.L.T.M."/>
            <person name="Pandolfi V."/>
            <person name="Bustamante F.O."/>
            <person name="Brasileiro-Vidal A.C."/>
            <person name="Benko-Iseppon A.M."/>
        </authorList>
    </citation>
    <scope>NUCLEOTIDE SEQUENCE [LARGE SCALE GENOMIC DNA]</scope>
    <source>
        <tissue evidence="2">Leaves</tissue>
    </source>
</reference>
<evidence type="ECO:0000313" key="3">
    <source>
        <dbReference type="Proteomes" id="UP001341840"/>
    </source>
</evidence>
<organism evidence="2 3">
    <name type="scientific">Stylosanthes scabra</name>
    <dbReference type="NCBI Taxonomy" id="79078"/>
    <lineage>
        <taxon>Eukaryota</taxon>
        <taxon>Viridiplantae</taxon>
        <taxon>Streptophyta</taxon>
        <taxon>Embryophyta</taxon>
        <taxon>Tracheophyta</taxon>
        <taxon>Spermatophyta</taxon>
        <taxon>Magnoliopsida</taxon>
        <taxon>eudicotyledons</taxon>
        <taxon>Gunneridae</taxon>
        <taxon>Pentapetalae</taxon>
        <taxon>rosids</taxon>
        <taxon>fabids</taxon>
        <taxon>Fabales</taxon>
        <taxon>Fabaceae</taxon>
        <taxon>Papilionoideae</taxon>
        <taxon>50 kb inversion clade</taxon>
        <taxon>dalbergioids sensu lato</taxon>
        <taxon>Dalbergieae</taxon>
        <taxon>Pterocarpus clade</taxon>
        <taxon>Stylosanthes</taxon>
    </lineage>
</organism>
<dbReference type="Proteomes" id="UP001341840">
    <property type="component" value="Unassembled WGS sequence"/>
</dbReference>
<gene>
    <name evidence="2" type="ORF">PIB30_059997</name>
</gene>
<keyword evidence="3" id="KW-1185">Reference proteome</keyword>
<comment type="caution">
    <text evidence="2">The sequence shown here is derived from an EMBL/GenBank/DDBJ whole genome shotgun (WGS) entry which is preliminary data.</text>
</comment>
<proteinExistence type="predicted"/>
<evidence type="ECO:0008006" key="4">
    <source>
        <dbReference type="Google" id="ProtNLM"/>
    </source>
</evidence>
<evidence type="ECO:0000256" key="1">
    <source>
        <dbReference type="SAM" id="Coils"/>
    </source>
</evidence>
<accession>A0ABU6SKD9</accession>
<keyword evidence="1" id="KW-0175">Coiled coil</keyword>
<evidence type="ECO:0000313" key="2">
    <source>
        <dbReference type="EMBL" id="MED6136896.1"/>
    </source>
</evidence>
<protein>
    <recommendedName>
        <fullName evidence="4">DUF4283 domain-containing protein</fullName>
    </recommendedName>
</protein>
<name>A0ABU6SKD9_9FABA</name>